<evidence type="ECO:0008006" key="3">
    <source>
        <dbReference type="Google" id="ProtNLM"/>
    </source>
</evidence>
<protein>
    <recommendedName>
        <fullName evidence="3">DUF2490 domain-containing protein</fullName>
    </recommendedName>
</protein>
<evidence type="ECO:0000313" key="1">
    <source>
        <dbReference type="EMBL" id="SMF94546.1"/>
    </source>
</evidence>
<dbReference type="Pfam" id="PF10677">
    <property type="entry name" value="DUF2490"/>
    <property type="match status" value="1"/>
</dbReference>
<accession>A0A1Y6CWA0</accession>
<dbReference type="AlphaFoldDB" id="A0A1Y6CWA0"/>
<dbReference type="EMBL" id="FXAM01000001">
    <property type="protein sequence ID" value="SMF94546.1"/>
    <property type="molecule type" value="Genomic_DNA"/>
</dbReference>
<sequence length="289" mass="32538">MLPSACGPGAVAPQNPLTEAMRGIHLRIPLRPAWTTLTHSFLLHTVAIHQGMLNSKIKSLMISATACTVLGASPAAHADDLTEDGGSWAQVVAEGSLGFIDPNLQQGRLWLEGQSRWDDNWSHWYQGMARVALGYSLSERATVWMGYTFLPTQNVGKPYYAQQDLWPAFRYVLPTDFGTFTFRTLLETNFIVADSVRVRPRQMIRYMRPFDFEPRLALVAWDEFFVRVNSTPVGGQSGFDQNRAFLGGAWTFNPNFRTELGYLNQYIDNATHSAETMHHLIMGSLFINF</sequence>
<keyword evidence="2" id="KW-1185">Reference proteome</keyword>
<evidence type="ECO:0000313" key="2">
    <source>
        <dbReference type="Proteomes" id="UP000192923"/>
    </source>
</evidence>
<reference evidence="1 2" key="1">
    <citation type="submission" date="2016-12" db="EMBL/GenBank/DDBJ databases">
        <authorList>
            <person name="Song W.-J."/>
            <person name="Kurnit D.M."/>
        </authorList>
    </citation>
    <scope>NUCLEOTIDE SEQUENCE [LARGE SCALE GENOMIC DNA]</scope>
    <source>
        <strain evidence="1 2">175</strain>
    </source>
</reference>
<name>A0A1Y6CWA0_9GAMM</name>
<dbReference type="Proteomes" id="UP000192923">
    <property type="component" value="Unassembled WGS sequence"/>
</dbReference>
<proteinExistence type="predicted"/>
<organism evidence="1 2">
    <name type="scientific">Methylomagnum ishizawai</name>
    <dbReference type="NCBI Taxonomy" id="1760988"/>
    <lineage>
        <taxon>Bacteria</taxon>
        <taxon>Pseudomonadati</taxon>
        <taxon>Pseudomonadota</taxon>
        <taxon>Gammaproteobacteria</taxon>
        <taxon>Methylococcales</taxon>
        <taxon>Methylococcaceae</taxon>
        <taxon>Methylomagnum</taxon>
    </lineage>
</organism>
<gene>
    <name evidence="1" type="ORF">SAMN02949497_1864</name>
</gene>
<dbReference type="STRING" id="1760988.SAMN02949497_1864"/>
<dbReference type="InterPro" id="IPR019619">
    <property type="entry name" value="DUF2490"/>
</dbReference>